<feature type="compositionally biased region" description="Basic and acidic residues" evidence="7">
    <location>
        <begin position="446"/>
        <end position="458"/>
    </location>
</feature>
<dbReference type="Proteomes" id="UP001154329">
    <property type="component" value="Chromosome 4"/>
</dbReference>
<feature type="compositionally biased region" description="Polar residues" evidence="7">
    <location>
        <begin position="412"/>
        <end position="445"/>
    </location>
</feature>
<feature type="domain" description="TROVE" evidence="8">
    <location>
        <begin position="1"/>
        <end position="389"/>
    </location>
</feature>
<dbReference type="InterPro" id="IPR040322">
    <property type="entry name" value="TROVE2"/>
</dbReference>
<dbReference type="PROSITE" id="PS50988">
    <property type="entry name" value="TROVE"/>
    <property type="match status" value="1"/>
</dbReference>
<proteinExistence type="inferred from homology"/>
<dbReference type="InterPro" id="IPR037214">
    <property type="entry name" value="TROVE_dom_sf"/>
</dbReference>
<evidence type="ECO:0000256" key="5">
    <source>
        <dbReference type="ARBA" id="ARBA00022884"/>
    </source>
</evidence>
<comment type="subcellular location">
    <subcellularLocation>
        <location evidence="1">Cytoplasm</location>
    </subcellularLocation>
</comment>
<evidence type="ECO:0000256" key="6">
    <source>
        <dbReference type="ARBA" id="ARBA00023274"/>
    </source>
</evidence>
<comment type="similarity">
    <text evidence="2">Belongs to the Ro 60 kDa family.</text>
</comment>
<accession>A0A9P0JG88</accession>
<dbReference type="PANTHER" id="PTHR14202:SF0">
    <property type="entry name" value="RNA-BINDING PROTEIN RO60"/>
    <property type="match status" value="1"/>
</dbReference>
<keyword evidence="6" id="KW-0687">Ribonucleoprotein</keyword>
<keyword evidence="4" id="KW-0479">Metal-binding</keyword>
<evidence type="ECO:0000259" key="8">
    <source>
        <dbReference type="PROSITE" id="PS50988"/>
    </source>
</evidence>
<name>A0A9P0JG88_APHGO</name>
<evidence type="ECO:0000256" key="2">
    <source>
        <dbReference type="ARBA" id="ARBA00007814"/>
    </source>
</evidence>
<sequence length="746" mass="86386">MPAYSLIELKLRRYFYLGHEYCIYVPPAIRTSFWVPKHHDDVTGVRIIGKIVKKNKTEEINSIVPIILKIKKEDKLLDDRLLIFALAVCAKFNLEPCKKMVTDAYAAVSTICTDGLKLLMFVRFCTKANNILFDQGFITSTSNSHGRGFCKAMTKWYLNRDPLLTTEHIVRNKRYDGWSHKDVMKLIHLHSDEPCRIMYIIYTLNGIEKVEKLFGSQMKDVNVEDSDETFENKQMKFIYNFLYQVEGIKEMDDCSLRYEIQLNRWGHEPEVIPREMLRNPTIITSLVMNLPLKTILDNTLFFAKNRLFSNKSSSVGLWEYILRFNNTTLLKKSQIHPIEPYLQYVKYTRTAINILKLQNNIMKKEQNPETEIIDKKLKVSIELGKKTDKKEVIIQPTVENDDELFSEETLTQNQNNQKYDSASSSKNTNNHKSAINLKNTKNVSTKSEKVQLKHDQKSLTETPGTSYEVNQREQVQLADTIHQLSTLDINSQQINPGSTEETIEDVIQSQDNEVNQNQKNVMFLIKPLPKIVDKLSTFLSEDLLKKTCELLDPLGLHIMIVYDSRLCMKEKMCTYSRMLYVHEAITLITLSLIYPEKLENKPSIFGLNSTSATSKEIEIDYNQPLTYAYLESILFKTPDDGSDSVDTDKKVIPQVYPQLTFKWAKQNNKKFDVFVFMGTNKMNLRLFKKNIKGYQTHFNNPVKVIILCLNGKHHEQINLGRGNTLFIIGFDKNVGKLINSFIKGDF</sequence>
<dbReference type="AlphaFoldDB" id="A0A9P0JG88"/>
<dbReference type="GO" id="GO:0003723">
    <property type="term" value="F:RNA binding"/>
    <property type="evidence" value="ECO:0007669"/>
    <property type="project" value="UniProtKB-KW"/>
</dbReference>
<keyword evidence="3" id="KW-0963">Cytoplasm</keyword>
<dbReference type="InterPro" id="IPR008858">
    <property type="entry name" value="TROVE_dom"/>
</dbReference>
<keyword evidence="10" id="KW-1185">Reference proteome</keyword>
<reference evidence="9" key="2">
    <citation type="submission" date="2022-10" db="EMBL/GenBank/DDBJ databases">
        <authorList>
            <consortium name="ENA_rothamsted_submissions"/>
            <consortium name="culmorum"/>
            <person name="King R."/>
        </authorList>
    </citation>
    <scope>NUCLEOTIDE SEQUENCE</scope>
</reference>
<gene>
    <name evidence="9" type="ORF">APHIGO_LOCUS11546</name>
</gene>
<dbReference type="GO" id="GO:0046872">
    <property type="term" value="F:metal ion binding"/>
    <property type="evidence" value="ECO:0007669"/>
    <property type="project" value="UniProtKB-KW"/>
</dbReference>
<reference evidence="9" key="1">
    <citation type="submission" date="2022-02" db="EMBL/GenBank/DDBJ databases">
        <authorList>
            <person name="King R."/>
        </authorList>
    </citation>
    <scope>NUCLEOTIDE SEQUENCE</scope>
</reference>
<keyword evidence="5" id="KW-0694">RNA-binding</keyword>
<organism evidence="9 10">
    <name type="scientific">Aphis gossypii</name>
    <name type="common">Cotton aphid</name>
    <dbReference type="NCBI Taxonomy" id="80765"/>
    <lineage>
        <taxon>Eukaryota</taxon>
        <taxon>Metazoa</taxon>
        <taxon>Ecdysozoa</taxon>
        <taxon>Arthropoda</taxon>
        <taxon>Hexapoda</taxon>
        <taxon>Insecta</taxon>
        <taxon>Pterygota</taxon>
        <taxon>Neoptera</taxon>
        <taxon>Paraneoptera</taxon>
        <taxon>Hemiptera</taxon>
        <taxon>Sternorrhyncha</taxon>
        <taxon>Aphidomorpha</taxon>
        <taxon>Aphidoidea</taxon>
        <taxon>Aphididae</taxon>
        <taxon>Aphidini</taxon>
        <taxon>Aphis</taxon>
        <taxon>Aphis</taxon>
    </lineage>
</organism>
<protein>
    <recommendedName>
        <fullName evidence="8">TROVE domain-containing protein</fullName>
    </recommendedName>
</protein>
<feature type="region of interest" description="Disordered" evidence="7">
    <location>
        <begin position="412"/>
        <end position="467"/>
    </location>
</feature>
<evidence type="ECO:0000256" key="7">
    <source>
        <dbReference type="SAM" id="MobiDB-lite"/>
    </source>
</evidence>
<evidence type="ECO:0000256" key="3">
    <source>
        <dbReference type="ARBA" id="ARBA00022490"/>
    </source>
</evidence>
<dbReference type="SUPFAM" id="SSF140864">
    <property type="entry name" value="TROVE domain-like"/>
    <property type="match status" value="1"/>
</dbReference>
<dbReference type="InterPro" id="IPR036465">
    <property type="entry name" value="vWFA_dom_sf"/>
</dbReference>
<dbReference type="GO" id="GO:1990904">
    <property type="term" value="C:ribonucleoprotein complex"/>
    <property type="evidence" value="ECO:0007669"/>
    <property type="project" value="UniProtKB-KW"/>
</dbReference>
<dbReference type="InterPro" id="IPR056800">
    <property type="entry name" value="vWA_Ro60"/>
</dbReference>
<evidence type="ECO:0000313" key="9">
    <source>
        <dbReference type="EMBL" id="CAH1738148.1"/>
    </source>
</evidence>
<evidence type="ECO:0000313" key="10">
    <source>
        <dbReference type="Proteomes" id="UP001154329"/>
    </source>
</evidence>
<dbReference type="EMBL" id="OU899037">
    <property type="protein sequence ID" value="CAH1738148.1"/>
    <property type="molecule type" value="Genomic_DNA"/>
</dbReference>
<evidence type="ECO:0000256" key="1">
    <source>
        <dbReference type="ARBA" id="ARBA00004496"/>
    </source>
</evidence>
<evidence type="ECO:0000256" key="4">
    <source>
        <dbReference type="ARBA" id="ARBA00022723"/>
    </source>
</evidence>
<dbReference type="GO" id="GO:0005737">
    <property type="term" value="C:cytoplasm"/>
    <property type="evidence" value="ECO:0007669"/>
    <property type="project" value="UniProtKB-SubCell"/>
</dbReference>
<dbReference type="Pfam" id="PF25045">
    <property type="entry name" value="vWA_Ro60"/>
    <property type="match status" value="1"/>
</dbReference>
<dbReference type="Gene3D" id="3.40.50.410">
    <property type="entry name" value="von Willebrand factor, type A domain"/>
    <property type="match status" value="1"/>
</dbReference>
<dbReference type="PANTHER" id="PTHR14202">
    <property type="entry name" value="60 KDA RIBONUCLEOPROTEIN SSA/RO"/>
    <property type="match status" value="1"/>
</dbReference>